<dbReference type="SFLD" id="SFLDF00303">
    <property type="entry name" value="hopanoid_C2-methyltransferase"/>
    <property type="match status" value="1"/>
</dbReference>
<evidence type="ECO:0000259" key="7">
    <source>
        <dbReference type="PROSITE" id="PS51332"/>
    </source>
</evidence>
<dbReference type="InterPro" id="IPR034530">
    <property type="entry name" value="HpnP-like"/>
</dbReference>
<evidence type="ECO:0000256" key="3">
    <source>
        <dbReference type="ARBA" id="ARBA00022723"/>
    </source>
</evidence>
<evidence type="ECO:0000313" key="9">
    <source>
        <dbReference type="EMBL" id="QDS87715.1"/>
    </source>
</evidence>
<keyword evidence="4" id="KW-0408">Iron</keyword>
<dbReference type="Gene3D" id="3.80.30.20">
    <property type="entry name" value="tm_1862 like domain"/>
    <property type="match status" value="1"/>
</dbReference>
<dbReference type="SFLD" id="SFLDG01123">
    <property type="entry name" value="methyltransferase_(Class_B)"/>
    <property type="match status" value="1"/>
</dbReference>
<evidence type="ECO:0000256" key="2">
    <source>
        <dbReference type="ARBA" id="ARBA00022691"/>
    </source>
</evidence>
<dbReference type="OrthoDB" id="9801424at2"/>
<keyword evidence="5" id="KW-0411">Iron-sulfur</keyword>
<dbReference type="RefSeq" id="WP_145344262.1">
    <property type="nucleotide sequence ID" value="NZ_CP036261.1"/>
</dbReference>
<sequence length="566" mass="65505">MATIAIVNPLFEVSYWGMEHAQAIMGTRANMPVASLPLLAALTPEEHDVTLIDENVEPLDFDRLAQFDIVGVTGMSVQRFRMDEIIHELKDRGVFVALGGPWVTVEEEYFDDRPDVIFIGEAETTWPKFLEDWKTGDHQKRYEQTDRTDMTTVPTPRHDLLKNKHYMFGSLQFSRGCPFQCEFCDIIVTFGRKPRIKLASQIINELECLRSEGMRIAFIVDDNLIGNKRGIKPVLEEVAQWQERNGYPLAFMTEASLDLCEDEELMELMARCNIQAVFIGIESPNEESLKETKKFQNVRERGGTLLEKIHQIQDFGIEVWCGLIVGFDNDKPDIFAMQTKFLKESRIALAMVGLLHAIPKTPLHARLRQEGRLDLNDDQPFGTNVIPKQMSRETLRAGYMKTMFDAYTPDVYFDRLDQLYIQDRFRLRAFETEAFRKRPLLRLRHAAFYTVGFGVLFWKLMRGTPDRGLRKIYRQRILNLVRHRFTTPSVCFYYVTKCAMHYHQHKMTQQMIEHPDTFVSTIGKSMRTRREATIEQQATLPVLRNDPPQTASAAECPPHAARSHSR</sequence>
<dbReference type="InterPro" id="IPR006638">
    <property type="entry name" value="Elp3/MiaA/NifB-like_rSAM"/>
</dbReference>
<dbReference type="InterPro" id="IPR007197">
    <property type="entry name" value="rSAM"/>
</dbReference>
<evidence type="ECO:0000256" key="4">
    <source>
        <dbReference type="ARBA" id="ARBA00023004"/>
    </source>
</evidence>
<dbReference type="AlphaFoldDB" id="A0A517LYL2"/>
<proteinExistence type="predicted"/>
<name>A0A517LYL2_9BACT</name>
<dbReference type="Pfam" id="PF04055">
    <property type="entry name" value="Radical_SAM"/>
    <property type="match status" value="1"/>
</dbReference>
<evidence type="ECO:0000256" key="6">
    <source>
        <dbReference type="SAM" id="MobiDB-lite"/>
    </source>
</evidence>
<dbReference type="SUPFAM" id="SSF102114">
    <property type="entry name" value="Radical SAM enzymes"/>
    <property type="match status" value="1"/>
</dbReference>
<evidence type="ECO:0000313" key="10">
    <source>
        <dbReference type="Proteomes" id="UP000319557"/>
    </source>
</evidence>
<gene>
    <name evidence="9" type="primary">rimO_1</name>
    <name evidence="9" type="ORF">EC9_18940</name>
</gene>
<accession>A0A517LYL2</accession>
<evidence type="ECO:0000259" key="8">
    <source>
        <dbReference type="PROSITE" id="PS51918"/>
    </source>
</evidence>
<reference evidence="9 10" key="1">
    <citation type="submission" date="2019-02" db="EMBL/GenBank/DDBJ databases">
        <title>Deep-cultivation of Planctomycetes and their phenomic and genomic characterization uncovers novel biology.</title>
        <authorList>
            <person name="Wiegand S."/>
            <person name="Jogler M."/>
            <person name="Boedeker C."/>
            <person name="Pinto D."/>
            <person name="Vollmers J."/>
            <person name="Rivas-Marin E."/>
            <person name="Kohn T."/>
            <person name="Peeters S.H."/>
            <person name="Heuer A."/>
            <person name="Rast P."/>
            <person name="Oberbeckmann S."/>
            <person name="Bunk B."/>
            <person name="Jeske O."/>
            <person name="Meyerdierks A."/>
            <person name="Storesund J.E."/>
            <person name="Kallscheuer N."/>
            <person name="Luecker S."/>
            <person name="Lage O.M."/>
            <person name="Pohl T."/>
            <person name="Merkel B.J."/>
            <person name="Hornburger P."/>
            <person name="Mueller R.-W."/>
            <person name="Bruemmer F."/>
            <person name="Labrenz M."/>
            <person name="Spormann A.M."/>
            <person name="Op den Camp H."/>
            <person name="Overmann J."/>
            <person name="Amann R."/>
            <person name="Jetten M.S.M."/>
            <person name="Mascher T."/>
            <person name="Medema M.H."/>
            <person name="Devos D.P."/>
            <person name="Kaster A.-K."/>
            <person name="Ovreas L."/>
            <person name="Rohde M."/>
            <person name="Galperin M.Y."/>
            <person name="Jogler C."/>
        </authorList>
    </citation>
    <scope>NUCLEOTIDE SEQUENCE [LARGE SCALE GENOMIC DNA]</scope>
    <source>
        <strain evidence="9 10">EC9</strain>
    </source>
</reference>
<dbReference type="CDD" id="cd02068">
    <property type="entry name" value="radical_SAM_B12_BD"/>
    <property type="match status" value="1"/>
</dbReference>
<keyword evidence="9" id="KW-0689">Ribosomal protein</keyword>
<dbReference type="SFLD" id="SFLDS00029">
    <property type="entry name" value="Radical_SAM"/>
    <property type="match status" value="1"/>
</dbReference>
<dbReference type="EMBL" id="CP036261">
    <property type="protein sequence ID" value="QDS87715.1"/>
    <property type="molecule type" value="Genomic_DNA"/>
</dbReference>
<dbReference type="InterPro" id="IPR058240">
    <property type="entry name" value="rSAM_sf"/>
</dbReference>
<dbReference type="Pfam" id="PF13282">
    <property type="entry name" value="DUF4070"/>
    <property type="match status" value="1"/>
</dbReference>
<organism evidence="9 10">
    <name type="scientific">Rosistilla ulvae</name>
    <dbReference type="NCBI Taxonomy" id="1930277"/>
    <lineage>
        <taxon>Bacteria</taxon>
        <taxon>Pseudomonadati</taxon>
        <taxon>Planctomycetota</taxon>
        <taxon>Planctomycetia</taxon>
        <taxon>Pirellulales</taxon>
        <taxon>Pirellulaceae</taxon>
        <taxon>Rosistilla</taxon>
    </lineage>
</organism>
<dbReference type="GO" id="GO:0005840">
    <property type="term" value="C:ribosome"/>
    <property type="evidence" value="ECO:0007669"/>
    <property type="project" value="UniProtKB-KW"/>
</dbReference>
<dbReference type="Proteomes" id="UP000319557">
    <property type="component" value="Chromosome"/>
</dbReference>
<keyword evidence="9" id="KW-0808">Transferase</keyword>
<dbReference type="PROSITE" id="PS51918">
    <property type="entry name" value="RADICAL_SAM"/>
    <property type="match status" value="1"/>
</dbReference>
<keyword evidence="2" id="KW-0949">S-adenosyl-L-methionine</keyword>
<dbReference type="GO" id="GO:0031419">
    <property type="term" value="F:cobalamin binding"/>
    <property type="evidence" value="ECO:0007669"/>
    <property type="project" value="InterPro"/>
</dbReference>
<keyword evidence="9" id="KW-0687">Ribonucleoprotein</keyword>
<comment type="cofactor">
    <cofactor evidence="1">
        <name>[4Fe-4S] cluster</name>
        <dbReference type="ChEBI" id="CHEBI:49883"/>
    </cofactor>
</comment>
<dbReference type="InterPro" id="IPR034466">
    <property type="entry name" value="Methyltransferase_Class_B"/>
</dbReference>
<evidence type="ECO:0000256" key="1">
    <source>
        <dbReference type="ARBA" id="ARBA00001966"/>
    </source>
</evidence>
<keyword evidence="10" id="KW-1185">Reference proteome</keyword>
<dbReference type="Gene3D" id="3.40.50.280">
    <property type="entry name" value="Cobalamin-binding domain"/>
    <property type="match status" value="1"/>
</dbReference>
<dbReference type="CDD" id="cd01335">
    <property type="entry name" value="Radical_SAM"/>
    <property type="match status" value="1"/>
</dbReference>
<dbReference type="InterPro" id="IPR025274">
    <property type="entry name" value="DUF4070"/>
</dbReference>
<dbReference type="InterPro" id="IPR006158">
    <property type="entry name" value="Cobalamin-bd"/>
</dbReference>
<feature type="domain" description="B12-binding" evidence="7">
    <location>
        <begin position="1"/>
        <end position="140"/>
    </location>
</feature>
<dbReference type="InterPro" id="IPR051198">
    <property type="entry name" value="BchE-like"/>
</dbReference>
<dbReference type="PANTHER" id="PTHR43409:SF3">
    <property type="entry name" value="HYPOTHETICAL METHYLTRANSFERASE"/>
    <property type="match status" value="1"/>
</dbReference>
<dbReference type="GO" id="GO:0005829">
    <property type="term" value="C:cytosol"/>
    <property type="evidence" value="ECO:0007669"/>
    <property type="project" value="TreeGrafter"/>
</dbReference>
<dbReference type="KEGG" id="ruv:EC9_18940"/>
<feature type="region of interest" description="Disordered" evidence="6">
    <location>
        <begin position="543"/>
        <end position="566"/>
    </location>
</feature>
<dbReference type="GO" id="GO:0051539">
    <property type="term" value="F:4 iron, 4 sulfur cluster binding"/>
    <property type="evidence" value="ECO:0007669"/>
    <property type="project" value="UniProtKB-KW"/>
</dbReference>
<dbReference type="Pfam" id="PF02310">
    <property type="entry name" value="B12-binding"/>
    <property type="match status" value="1"/>
</dbReference>
<dbReference type="GO" id="GO:0046872">
    <property type="term" value="F:metal ion binding"/>
    <property type="evidence" value="ECO:0007669"/>
    <property type="project" value="UniProtKB-KW"/>
</dbReference>
<dbReference type="InterPro" id="IPR023404">
    <property type="entry name" value="rSAM_horseshoe"/>
</dbReference>
<dbReference type="GO" id="GO:0016740">
    <property type="term" value="F:transferase activity"/>
    <property type="evidence" value="ECO:0007669"/>
    <property type="project" value="UniProtKB-KW"/>
</dbReference>
<protein>
    <submittedName>
        <fullName evidence="9">Ribosomal protein S12 methylthiotransferase RimO</fullName>
    </submittedName>
</protein>
<dbReference type="SFLD" id="SFLDG01082">
    <property type="entry name" value="B12-binding_domain_containing"/>
    <property type="match status" value="1"/>
</dbReference>
<feature type="domain" description="Radical SAM core" evidence="8">
    <location>
        <begin position="163"/>
        <end position="396"/>
    </location>
</feature>
<evidence type="ECO:0000256" key="5">
    <source>
        <dbReference type="ARBA" id="ARBA00023014"/>
    </source>
</evidence>
<dbReference type="PROSITE" id="PS51332">
    <property type="entry name" value="B12_BINDING"/>
    <property type="match status" value="1"/>
</dbReference>
<dbReference type="PANTHER" id="PTHR43409">
    <property type="entry name" value="ANAEROBIC MAGNESIUM-PROTOPORPHYRIN IX MONOMETHYL ESTER CYCLASE-RELATED"/>
    <property type="match status" value="1"/>
</dbReference>
<keyword evidence="3" id="KW-0479">Metal-binding</keyword>
<dbReference type="SMART" id="SM00729">
    <property type="entry name" value="Elp3"/>
    <property type="match status" value="1"/>
</dbReference>